<accession>A0ABU1NEC1</accession>
<comment type="subunit">
    <text evidence="5">Monomer.</text>
</comment>
<proteinExistence type="inferred from homology"/>
<dbReference type="RefSeq" id="WP_309901377.1">
    <property type="nucleotide sequence ID" value="NZ_JAVDRF010000004.1"/>
</dbReference>
<evidence type="ECO:0000256" key="4">
    <source>
        <dbReference type="ARBA" id="ARBA00023251"/>
    </source>
</evidence>
<name>A0ABU1NEC1_9BURK</name>
<dbReference type="InterPro" id="IPR051344">
    <property type="entry name" value="Vgb"/>
</dbReference>
<keyword evidence="3 5" id="KW-0456">Lyase</keyword>
<dbReference type="GO" id="GO:0016829">
    <property type="term" value="F:lyase activity"/>
    <property type="evidence" value="ECO:0007669"/>
    <property type="project" value="UniProtKB-KW"/>
</dbReference>
<evidence type="ECO:0000256" key="5">
    <source>
        <dbReference type="PIRNR" id="PIRNR026412"/>
    </source>
</evidence>
<organism evidence="6 7">
    <name type="scientific">Variovorax soli</name>
    <dbReference type="NCBI Taxonomy" id="376815"/>
    <lineage>
        <taxon>Bacteria</taxon>
        <taxon>Pseudomonadati</taxon>
        <taxon>Pseudomonadota</taxon>
        <taxon>Betaproteobacteria</taxon>
        <taxon>Burkholderiales</taxon>
        <taxon>Comamonadaceae</taxon>
        <taxon>Variovorax</taxon>
    </lineage>
</organism>
<keyword evidence="1 5" id="KW-0479">Metal-binding</keyword>
<evidence type="ECO:0000256" key="3">
    <source>
        <dbReference type="ARBA" id="ARBA00023239"/>
    </source>
</evidence>
<dbReference type="PIRSF" id="PIRSF026412">
    <property type="entry name" value="Streptogrm_lyase"/>
    <property type="match status" value="1"/>
</dbReference>
<dbReference type="Pfam" id="PF24684">
    <property type="entry name" value="Vgb_lyase"/>
    <property type="match status" value="1"/>
</dbReference>
<evidence type="ECO:0000313" key="6">
    <source>
        <dbReference type="EMBL" id="MDR6536400.1"/>
    </source>
</evidence>
<dbReference type="InterPro" id="IPR011217">
    <property type="entry name" value="Vgb_bact"/>
</dbReference>
<comment type="cofactor">
    <cofactor evidence="5">
        <name>Mg(2+)</name>
        <dbReference type="ChEBI" id="CHEBI:18420"/>
    </cofactor>
</comment>
<evidence type="ECO:0000313" key="7">
    <source>
        <dbReference type="Proteomes" id="UP001184230"/>
    </source>
</evidence>
<reference evidence="6 7" key="1">
    <citation type="submission" date="2023-07" db="EMBL/GenBank/DDBJ databases">
        <title>Sorghum-associated microbial communities from plants grown in Nebraska, USA.</title>
        <authorList>
            <person name="Schachtman D."/>
        </authorList>
    </citation>
    <scope>NUCLEOTIDE SEQUENCE [LARGE SCALE GENOMIC DNA]</scope>
    <source>
        <strain evidence="6 7">DS1781</strain>
    </source>
</reference>
<keyword evidence="4 5" id="KW-0046">Antibiotic resistance</keyword>
<sequence>MDSVSRRHAIVLGTTVLAASVPLWAPAQTAVLESWPLGTRQRTGIHDVAPAFDGGVWFTAQQSGHLGWFDPRTGRTELVALGAGAAPHGVIPGPDKAAWITDGGLDAIVRVGWPDREVRTFALPKGTPRANLNTATFDADGDLWFTGQSGIVGRLAVKSGVVTIKDAPRGPGPYGMCTTPSGDVWWCSLAGSFIARIDRRSGNSTIVEPPTKNQGARRVWSDSRGRIWVTEWFSGNLSMHDPSAKRWRSWKLPGDRPRPYAVYVDERDKVWISDFGANAVFRFNPGDEKFERFGLPRDAAGIRQIHGRAGEVWLPESGTDYISRIRST</sequence>
<comment type="caution">
    <text evidence="6">The sequence shown here is derived from an EMBL/GenBank/DDBJ whole genome shotgun (WGS) entry which is preliminary data.</text>
</comment>
<evidence type="ECO:0000256" key="1">
    <source>
        <dbReference type="ARBA" id="ARBA00022723"/>
    </source>
</evidence>
<dbReference type="Proteomes" id="UP001184230">
    <property type="component" value="Unassembled WGS sequence"/>
</dbReference>
<dbReference type="EC" id="4.2.99.-" evidence="5"/>
<dbReference type="PANTHER" id="PTHR40274">
    <property type="entry name" value="VIRGINIAMYCIN B LYASE"/>
    <property type="match status" value="1"/>
</dbReference>
<comment type="function">
    <text evidence="5">Inactivates the type B streptogramin antibiotics by linearizing the lactone ring at the ester linkage, generating a free phenylglycine carboxylate and converting the threonyl moiety into 2-amino-butenoic acid.</text>
</comment>
<dbReference type="EMBL" id="JAVDRF010000004">
    <property type="protein sequence ID" value="MDR6536400.1"/>
    <property type="molecule type" value="Genomic_DNA"/>
</dbReference>
<keyword evidence="7" id="KW-1185">Reference proteome</keyword>
<comment type="similarity">
    <text evidence="5">Belongs to the Vgb family.</text>
</comment>
<gene>
    <name evidence="6" type="ORF">J2739_002173</name>
</gene>
<dbReference type="InterPro" id="IPR015943">
    <property type="entry name" value="WD40/YVTN_repeat-like_dom_sf"/>
</dbReference>
<dbReference type="PANTHER" id="PTHR40274:SF3">
    <property type="entry name" value="VIRGINIAMYCIN B LYASE"/>
    <property type="match status" value="1"/>
</dbReference>
<dbReference type="SUPFAM" id="SSF63829">
    <property type="entry name" value="Calcium-dependent phosphotriesterase"/>
    <property type="match status" value="1"/>
</dbReference>
<protein>
    <recommendedName>
        <fullName evidence="5">Virginiamycin B lyase</fullName>
        <ecNumber evidence="5">4.2.99.-</ecNumber>
    </recommendedName>
    <alternativeName>
        <fullName evidence="5">Streptogramin B lyase</fullName>
    </alternativeName>
</protein>
<keyword evidence="2 5" id="KW-0460">Magnesium</keyword>
<dbReference type="Gene3D" id="2.130.10.10">
    <property type="entry name" value="YVTN repeat-like/Quinoprotein amine dehydrogenase"/>
    <property type="match status" value="1"/>
</dbReference>
<evidence type="ECO:0000256" key="2">
    <source>
        <dbReference type="ARBA" id="ARBA00022842"/>
    </source>
</evidence>